<dbReference type="PRINTS" id="PR00080">
    <property type="entry name" value="SDRFAMILY"/>
</dbReference>
<organism evidence="3 4">
    <name type="scientific">Kribbella lupini</name>
    <dbReference type="NCBI Taxonomy" id="291602"/>
    <lineage>
        <taxon>Bacteria</taxon>
        <taxon>Bacillati</taxon>
        <taxon>Actinomycetota</taxon>
        <taxon>Actinomycetes</taxon>
        <taxon>Propionibacteriales</taxon>
        <taxon>Kribbellaceae</taxon>
        <taxon>Kribbella</taxon>
    </lineage>
</organism>
<accession>A0ABN2ATV9</accession>
<evidence type="ECO:0000313" key="4">
    <source>
        <dbReference type="Proteomes" id="UP001500363"/>
    </source>
</evidence>
<dbReference type="PANTHER" id="PTHR43639:SF1">
    <property type="entry name" value="SHORT-CHAIN DEHYDROGENASE_REDUCTASE FAMILY PROTEIN"/>
    <property type="match status" value="1"/>
</dbReference>
<dbReference type="SUPFAM" id="SSF51735">
    <property type="entry name" value="NAD(P)-binding Rossmann-fold domains"/>
    <property type="match status" value="1"/>
</dbReference>
<dbReference type="NCBIfam" id="NF005559">
    <property type="entry name" value="PRK07231.1"/>
    <property type="match status" value="1"/>
</dbReference>
<protein>
    <submittedName>
        <fullName evidence="3">SDR family oxidoreductase</fullName>
    </submittedName>
</protein>
<dbReference type="Gene3D" id="3.40.50.720">
    <property type="entry name" value="NAD(P)-binding Rossmann-like Domain"/>
    <property type="match status" value="1"/>
</dbReference>
<dbReference type="InterPro" id="IPR036291">
    <property type="entry name" value="NAD(P)-bd_dom_sf"/>
</dbReference>
<dbReference type="InterPro" id="IPR002347">
    <property type="entry name" value="SDR_fam"/>
</dbReference>
<comment type="caution">
    <text evidence="3">The sequence shown here is derived from an EMBL/GenBank/DDBJ whole genome shotgun (WGS) entry which is preliminary data.</text>
</comment>
<name>A0ABN2ATV9_9ACTN</name>
<reference evidence="3 4" key="1">
    <citation type="journal article" date="2019" name="Int. J. Syst. Evol. Microbiol.">
        <title>The Global Catalogue of Microorganisms (GCM) 10K type strain sequencing project: providing services to taxonomists for standard genome sequencing and annotation.</title>
        <authorList>
            <consortium name="The Broad Institute Genomics Platform"/>
            <consortium name="The Broad Institute Genome Sequencing Center for Infectious Disease"/>
            <person name="Wu L."/>
            <person name="Ma J."/>
        </authorList>
    </citation>
    <scope>NUCLEOTIDE SEQUENCE [LARGE SCALE GENOMIC DNA]</scope>
    <source>
        <strain evidence="3 4">JCM 14303</strain>
    </source>
</reference>
<dbReference type="CDD" id="cd05233">
    <property type="entry name" value="SDR_c"/>
    <property type="match status" value="1"/>
</dbReference>
<keyword evidence="4" id="KW-1185">Reference proteome</keyword>
<evidence type="ECO:0000256" key="2">
    <source>
        <dbReference type="ARBA" id="ARBA00023002"/>
    </source>
</evidence>
<dbReference type="Proteomes" id="UP001500363">
    <property type="component" value="Unassembled WGS sequence"/>
</dbReference>
<dbReference type="Pfam" id="PF13561">
    <property type="entry name" value="adh_short_C2"/>
    <property type="match status" value="1"/>
</dbReference>
<keyword evidence="2" id="KW-0560">Oxidoreductase</keyword>
<dbReference type="EMBL" id="BAAANC010000002">
    <property type="protein sequence ID" value="GAA1525050.1"/>
    <property type="molecule type" value="Genomic_DNA"/>
</dbReference>
<evidence type="ECO:0000256" key="1">
    <source>
        <dbReference type="ARBA" id="ARBA00006484"/>
    </source>
</evidence>
<dbReference type="PRINTS" id="PR00081">
    <property type="entry name" value="GDHRDH"/>
</dbReference>
<gene>
    <name evidence="3" type="ORF">GCM10009741_28200</name>
</gene>
<evidence type="ECO:0000313" key="3">
    <source>
        <dbReference type="EMBL" id="GAA1525050.1"/>
    </source>
</evidence>
<proteinExistence type="inferred from homology"/>
<sequence>MDPQDWSNYSNQRKRQHLMTADFTGRTALVTGSTSGIGREVATQLAARGAHVIVSGRDTERGEATVAAIRADGGKADFVQADLTDPASVTHLAARAVELGGQVDVLVNNAGLFPIALTPEVSASEFETVYAVNVRAPFFLVAALAPAMVERGYGAIVNVTTMVATFGMAGMAVYGSSKAALQLLTKTWAAEFGAAGVRVNAVSPGPTRTEGTAVLGDNLDGFALTTPLSRVGRPEEVAAGIVWLASDAASLVHGAILPVDGGRLAV</sequence>
<comment type="similarity">
    <text evidence="1">Belongs to the short-chain dehydrogenases/reductases (SDR) family.</text>
</comment>
<dbReference type="PANTHER" id="PTHR43639">
    <property type="entry name" value="OXIDOREDUCTASE, SHORT-CHAIN DEHYDROGENASE/REDUCTASE FAMILY (AFU_ORTHOLOGUE AFUA_5G02870)"/>
    <property type="match status" value="1"/>
</dbReference>